<dbReference type="EMBL" id="JAUSRF010000022">
    <property type="protein sequence ID" value="MDP9840109.1"/>
    <property type="molecule type" value="Genomic_DNA"/>
</dbReference>
<accession>A0ABT9Q1W5</accession>
<evidence type="ECO:0000313" key="2">
    <source>
        <dbReference type="Proteomes" id="UP001241472"/>
    </source>
</evidence>
<comment type="caution">
    <text evidence="1">The sequence shown here is derived from an EMBL/GenBank/DDBJ whole genome shotgun (WGS) entry which is preliminary data.</text>
</comment>
<evidence type="ECO:0000313" key="1">
    <source>
        <dbReference type="EMBL" id="MDP9840109.1"/>
    </source>
</evidence>
<organism evidence="1 2">
    <name type="scientific">Neorhizobium huautlense</name>
    <dbReference type="NCBI Taxonomy" id="67774"/>
    <lineage>
        <taxon>Bacteria</taxon>
        <taxon>Pseudomonadati</taxon>
        <taxon>Pseudomonadota</taxon>
        <taxon>Alphaproteobacteria</taxon>
        <taxon>Hyphomicrobiales</taxon>
        <taxon>Rhizobiaceae</taxon>
        <taxon>Rhizobium/Agrobacterium group</taxon>
        <taxon>Neorhizobium</taxon>
    </lineage>
</organism>
<reference evidence="1 2" key="1">
    <citation type="submission" date="2023-07" db="EMBL/GenBank/DDBJ databases">
        <title>Sorghum-associated microbial communities from plants grown in Nebraska, USA.</title>
        <authorList>
            <person name="Schachtman D."/>
        </authorList>
    </citation>
    <scope>NUCLEOTIDE SEQUENCE [LARGE SCALE GENOMIC DNA]</scope>
    <source>
        <strain evidence="1 2">DS1307</strain>
    </source>
</reference>
<keyword evidence="2" id="KW-1185">Reference proteome</keyword>
<name>A0ABT9Q1W5_9HYPH</name>
<dbReference type="Proteomes" id="UP001241472">
    <property type="component" value="Unassembled WGS sequence"/>
</dbReference>
<proteinExistence type="predicted"/>
<gene>
    <name evidence="1" type="ORF">J2T09_004889</name>
</gene>
<sequence>MTAPVTLCDNRPQASLVSIRLRYRRTVPTETAVVRVLLLGSMIFKKGAFDTSCFFVSHLFVLSVFL</sequence>
<protein>
    <submittedName>
        <fullName evidence="1">Uncharacterized protein</fullName>
    </submittedName>
</protein>